<comment type="caution">
    <text evidence="2">The sequence shown here is derived from an EMBL/GenBank/DDBJ whole genome shotgun (WGS) entry which is preliminary data.</text>
</comment>
<feature type="non-terminal residue" evidence="2">
    <location>
        <position position="247"/>
    </location>
</feature>
<name>A0A813ARJ7_9DINO</name>
<proteinExistence type="predicted"/>
<accession>A0A813ARJ7</accession>
<reference evidence="2" key="1">
    <citation type="submission" date="2021-02" db="EMBL/GenBank/DDBJ databases">
        <authorList>
            <person name="Dougan E. K."/>
            <person name="Rhodes N."/>
            <person name="Thang M."/>
            <person name="Chan C."/>
        </authorList>
    </citation>
    <scope>NUCLEOTIDE SEQUENCE</scope>
</reference>
<organism evidence="2 3">
    <name type="scientific">Symbiodinium necroappetens</name>
    <dbReference type="NCBI Taxonomy" id="1628268"/>
    <lineage>
        <taxon>Eukaryota</taxon>
        <taxon>Sar</taxon>
        <taxon>Alveolata</taxon>
        <taxon>Dinophyceae</taxon>
        <taxon>Suessiales</taxon>
        <taxon>Symbiodiniaceae</taxon>
        <taxon>Symbiodinium</taxon>
    </lineage>
</organism>
<dbReference type="AlphaFoldDB" id="A0A813ARJ7"/>
<keyword evidence="3" id="KW-1185">Reference proteome</keyword>
<dbReference type="Proteomes" id="UP000601435">
    <property type="component" value="Unassembled WGS sequence"/>
</dbReference>
<evidence type="ECO:0000259" key="1">
    <source>
        <dbReference type="Pfam" id="PF25569"/>
    </source>
</evidence>
<feature type="domain" description="ZFYVE26-like TPR repeats" evidence="1">
    <location>
        <begin position="1"/>
        <end position="58"/>
    </location>
</feature>
<evidence type="ECO:0000313" key="3">
    <source>
        <dbReference type="Proteomes" id="UP000601435"/>
    </source>
</evidence>
<evidence type="ECO:0000313" key="2">
    <source>
        <dbReference type="EMBL" id="CAE7877468.1"/>
    </source>
</evidence>
<dbReference type="EMBL" id="CAJNJA010062791">
    <property type="protein sequence ID" value="CAE7877468.1"/>
    <property type="molecule type" value="Genomic_DNA"/>
</dbReference>
<protein>
    <submittedName>
        <fullName evidence="2">Rbx1 protein</fullName>
    </submittedName>
</protein>
<sequence>DSLVSNVVNIWIIEKEELKADRSAASQLVPYIQDERCKMDALILIGNLTHAFQIAQRIYKGLRLTAMFKDNAQSRPEVIPLARFFRRPERLGSMQDVLHINSRAQASGDQDLAIMAKVFHDLWTFPGCLQELLKQIATFMAYNPIAKKRCLDIQYHQFLQASLTAGRDNCPPVLVTCSQLAAADHRQGRSLSGAVSSIVQRSKATFSISILAGHGQQLRCEHFCRATVLARSGQHKLTAKAPAPLTM</sequence>
<dbReference type="InterPro" id="IPR057946">
    <property type="entry name" value="TPR_ZFYVE26"/>
</dbReference>
<gene>
    <name evidence="2" type="primary">Rbx1</name>
    <name evidence="2" type="ORF">SNEC2469_LOCUS28663</name>
</gene>
<dbReference type="Pfam" id="PF25569">
    <property type="entry name" value="TPR_ZFYVE26"/>
    <property type="match status" value="1"/>
</dbReference>